<feature type="transmembrane region" description="Helical" evidence="8">
    <location>
        <begin position="163"/>
        <end position="184"/>
    </location>
</feature>
<evidence type="ECO:0000256" key="7">
    <source>
        <dbReference type="SAM" id="MobiDB-lite"/>
    </source>
</evidence>
<dbReference type="InterPro" id="IPR002259">
    <property type="entry name" value="Eqnu_transpt"/>
</dbReference>
<dbReference type="EMBL" id="JAABOJ010000059">
    <property type="protein sequence ID" value="KAF3273054.1"/>
    <property type="molecule type" value="Genomic_DNA"/>
</dbReference>
<dbReference type="PRINTS" id="PR01130">
    <property type="entry name" value="DERENTRNSPRT"/>
</dbReference>
<feature type="transmembrane region" description="Helical" evidence="8">
    <location>
        <begin position="196"/>
        <end position="217"/>
    </location>
</feature>
<dbReference type="AlphaFoldDB" id="A0A7C8R4S4"/>
<evidence type="ECO:0008006" key="11">
    <source>
        <dbReference type="Google" id="ProtNLM"/>
    </source>
</evidence>
<feature type="transmembrane region" description="Helical" evidence="8">
    <location>
        <begin position="363"/>
        <end position="381"/>
    </location>
</feature>
<dbReference type="SUPFAM" id="SSF103473">
    <property type="entry name" value="MFS general substrate transporter"/>
    <property type="match status" value="1"/>
</dbReference>
<dbReference type="GO" id="GO:0005886">
    <property type="term" value="C:plasma membrane"/>
    <property type="evidence" value="ECO:0007669"/>
    <property type="project" value="TreeGrafter"/>
</dbReference>
<feature type="transmembrane region" description="Helical" evidence="8">
    <location>
        <begin position="223"/>
        <end position="250"/>
    </location>
</feature>
<evidence type="ECO:0000313" key="10">
    <source>
        <dbReference type="Proteomes" id="UP000474640"/>
    </source>
</evidence>
<keyword evidence="3" id="KW-0813">Transport</keyword>
<evidence type="ECO:0000313" key="9">
    <source>
        <dbReference type="EMBL" id="KAF3273054.1"/>
    </source>
</evidence>
<sequence>MPVPVGHSGNIPAESDPDPVFGVTTDVQHPKLTDSNVIRGRFVILEDSRLKLSTRQTMDRILDVFRIRQSTAPVDYTPLAPENGELDDTDADYDPPSMSSSTVLLPPGGNKNLLGTRQRISWFDYTVFLVLGVAMLWAWNCFLAAAAYFQMRFRDNKTILDNFQSSIMTVSTGATLITTLALSYLQKSAHYPRRIIIALILNSVVFILFALSTVSFTSISAGVYLSFTLLMVLGTAVSAGFFQNGLFAYVGSFDPIYTQGVMSGQGVAGVLPSIAQMVAVLAIPSKAPESQEDKSASASPKSAFVYFLTATAVSCLALSLFIVLVSRHKERFHRSNHQTAGEPEANEPKATLSLLVLIKKLPLPAYTIFFNFALTMVFPVFTQATLSVNPPSSSVLSRPEVFIPFSFLIWNTGDLIGRVICGFPKIACTNPKILAIAATVRVVYVPLYWLGNIKGRGAKVQSDFFYELVQFTFGLTNGYVGSNTMMLGPQLVPEEESGAAGGFMGLCLVAGLAAGSAASFLLSV</sequence>
<keyword evidence="6 8" id="KW-0472">Membrane</keyword>
<comment type="similarity">
    <text evidence="2">Belongs to the SLC29A/ENT transporter (TC 2.A.57) family.</text>
</comment>
<dbReference type="GO" id="GO:0034257">
    <property type="term" value="F:nicotinamide riboside transmembrane transporter activity"/>
    <property type="evidence" value="ECO:0007669"/>
    <property type="project" value="TreeGrafter"/>
</dbReference>
<evidence type="ECO:0000256" key="3">
    <source>
        <dbReference type="ARBA" id="ARBA00022448"/>
    </source>
</evidence>
<dbReference type="OrthoDB" id="46396at2759"/>
<dbReference type="PANTHER" id="PTHR10332:SF88">
    <property type="entry name" value="EQUILIBRATIVE NUCLEOSIDE TRANSPORTER 1, ISOFORM A"/>
    <property type="match status" value="1"/>
</dbReference>
<dbReference type="GO" id="GO:0000329">
    <property type="term" value="C:fungal-type vacuole membrane"/>
    <property type="evidence" value="ECO:0007669"/>
    <property type="project" value="TreeGrafter"/>
</dbReference>
<keyword evidence="5 8" id="KW-1133">Transmembrane helix</keyword>
<feature type="transmembrane region" description="Helical" evidence="8">
    <location>
        <begin position="262"/>
        <end position="283"/>
    </location>
</feature>
<dbReference type="PANTHER" id="PTHR10332">
    <property type="entry name" value="EQUILIBRATIVE NUCLEOSIDE TRANSPORTER"/>
    <property type="match status" value="1"/>
</dbReference>
<evidence type="ECO:0000256" key="6">
    <source>
        <dbReference type="ARBA" id="ARBA00023136"/>
    </source>
</evidence>
<comment type="caution">
    <text evidence="9">The sequence shown here is derived from an EMBL/GenBank/DDBJ whole genome shotgun (WGS) entry which is preliminary data.</text>
</comment>
<feature type="transmembrane region" description="Helical" evidence="8">
    <location>
        <begin position="433"/>
        <end position="451"/>
    </location>
</feature>
<comment type="subcellular location">
    <subcellularLocation>
        <location evidence="1">Membrane</location>
        <topology evidence="1">Multi-pass membrane protein</topology>
    </subcellularLocation>
</comment>
<evidence type="ECO:0000256" key="2">
    <source>
        <dbReference type="ARBA" id="ARBA00007965"/>
    </source>
</evidence>
<feature type="transmembrane region" description="Helical" evidence="8">
    <location>
        <begin position="127"/>
        <end position="151"/>
    </location>
</feature>
<evidence type="ECO:0000256" key="4">
    <source>
        <dbReference type="ARBA" id="ARBA00022692"/>
    </source>
</evidence>
<feature type="region of interest" description="Disordered" evidence="7">
    <location>
        <begin position="76"/>
        <end position="101"/>
    </location>
</feature>
<reference evidence="9 10" key="1">
    <citation type="submission" date="2020-01" db="EMBL/GenBank/DDBJ databases">
        <authorList>
            <person name="Palmer J.M."/>
        </authorList>
    </citation>
    <scope>NUCLEOTIDE SEQUENCE [LARGE SCALE GENOMIC DNA]</scope>
    <source>
        <strain evidence="9 10">TWF970</strain>
    </source>
</reference>
<gene>
    <name evidence="9" type="ORF">TWF970_009446</name>
</gene>
<protein>
    <recommendedName>
        <fullName evidence="11">Nucleoside transporter</fullName>
    </recommendedName>
</protein>
<dbReference type="Pfam" id="PF01733">
    <property type="entry name" value="Nucleoside_tran"/>
    <property type="match status" value="2"/>
</dbReference>
<dbReference type="InterPro" id="IPR036259">
    <property type="entry name" value="MFS_trans_sf"/>
</dbReference>
<keyword evidence="4 8" id="KW-0812">Transmembrane</keyword>
<feature type="compositionally biased region" description="Acidic residues" evidence="7">
    <location>
        <begin position="84"/>
        <end position="93"/>
    </location>
</feature>
<feature type="transmembrane region" description="Helical" evidence="8">
    <location>
        <begin position="303"/>
        <end position="325"/>
    </location>
</feature>
<dbReference type="Proteomes" id="UP000474640">
    <property type="component" value="Unassembled WGS sequence"/>
</dbReference>
<name>A0A7C8R4S4_ORBOL</name>
<feature type="transmembrane region" description="Helical" evidence="8">
    <location>
        <begin position="499"/>
        <end position="522"/>
    </location>
</feature>
<evidence type="ECO:0000256" key="1">
    <source>
        <dbReference type="ARBA" id="ARBA00004141"/>
    </source>
</evidence>
<proteinExistence type="inferred from homology"/>
<evidence type="ECO:0000256" key="5">
    <source>
        <dbReference type="ARBA" id="ARBA00022989"/>
    </source>
</evidence>
<organism evidence="9 10">
    <name type="scientific">Orbilia oligospora</name>
    <name type="common">Nematode-trapping fungus</name>
    <name type="synonym">Arthrobotrys oligospora</name>
    <dbReference type="NCBI Taxonomy" id="2813651"/>
    <lineage>
        <taxon>Eukaryota</taxon>
        <taxon>Fungi</taxon>
        <taxon>Dikarya</taxon>
        <taxon>Ascomycota</taxon>
        <taxon>Pezizomycotina</taxon>
        <taxon>Orbiliomycetes</taxon>
        <taxon>Orbiliales</taxon>
        <taxon>Orbiliaceae</taxon>
        <taxon>Orbilia</taxon>
    </lineage>
</organism>
<accession>A0A7C8R4S4</accession>
<evidence type="ECO:0000256" key="8">
    <source>
        <dbReference type="SAM" id="Phobius"/>
    </source>
</evidence>
<dbReference type="GO" id="GO:0015205">
    <property type="term" value="F:nucleobase transmembrane transporter activity"/>
    <property type="evidence" value="ECO:0007669"/>
    <property type="project" value="TreeGrafter"/>
</dbReference>